<dbReference type="PANTHER" id="PTHR43080">
    <property type="entry name" value="CBS DOMAIN-CONTAINING PROTEIN CBSX3, MITOCHONDRIAL"/>
    <property type="match status" value="1"/>
</dbReference>
<dbReference type="PROSITE" id="PS51371">
    <property type="entry name" value="CBS"/>
    <property type="match status" value="2"/>
</dbReference>
<dbReference type="InterPro" id="IPR051257">
    <property type="entry name" value="Diverse_CBS-Domain"/>
</dbReference>
<dbReference type="EMBL" id="MYFO01000011">
    <property type="protein sequence ID" value="TFE88000.1"/>
    <property type="molecule type" value="Genomic_DNA"/>
</dbReference>
<evidence type="ECO:0000313" key="5">
    <source>
        <dbReference type="Proteomes" id="UP000298246"/>
    </source>
</evidence>
<name>A0A4Y8Q2C1_9BACL</name>
<sequence length="156" mass="17162">MKASDVMVTQVVKVLEHDTIRTVLEKMDAHRIGGMPVVNDRNEICGYISDGDIMRAIGRHNPLVIDSLTFVAMWTDNVPMEQKISELFTCSVMGLATKKAITVNVETPLDNVAALLGRKHIKKVLVEKNGGCLAGLISRGDIVRYLSQRCAQRLSG</sequence>
<dbReference type="AlphaFoldDB" id="A0A4Y8Q2C1"/>
<keyword evidence="5" id="KW-1185">Reference proteome</keyword>
<dbReference type="InterPro" id="IPR046342">
    <property type="entry name" value="CBS_dom_sf"/>
</dbReference>
<dbReference type="Proteomes" id="UP000298246">
    <property type="component" value="Unassembled WGS sequence"/>
</dbReference>
<proteinExistence type="predicted"/>
<keyword evidence="1 2" id="KW-0129">CBS domain</keyword>
<evidence type="ECO:0000256" key="1">
    <source>
        <dbReference type="ARBA" id="ARBA00023122"/>
    </source>
</evidence>
<gene>
    <name evidence="4" type="ORF">B5M42_10605</name>
</gene>
<evidence type="ECO:0000313" key="4">
    <source>
        <dbReference type="EMBL" id="TFE88000.1"/>
    </source>
</evidence>
<dbReference type="OrthoDB" id="9790355at2"/>
<dbReference type="SMART" id="SM00116">
    <property type="entry name" value="CBS"/>
    <property type="match status" value="2"/>
</dbReference>
<dbReference type="Pfam" id="PF00571">
    <property type="entry name" value="CBS"/>
    <property type="match status" value="2"/>
</dbReference>
<dbReference type="RefSeq" id="WP_134752545.1">
    <property type="nucleotide sequence ID" value="NZ_MYFO02000003.1"/>
</dbReference>
<dbReference type="Gene3D" id="3.10.580.10">
    <property type="entry name" value="CBS-domain"/>
    <property type="match status" value="1"/>
</dbReference>
<dbReference type="SUPFAM" id="SSF54631">
    <property type="entry name" value="CBS-domain pair"/>
    <property type="match status" value="1"/>
</dbReference>
<feature type="domain" description="CBS" evidence="3">
    <location>
        <begin position="96"/>
        <end position="154"/>
    </location>
</feature>
<evidence type="ECO:0000256" key="2">
    <source>
        <dbReference type="PROSITE-ProRule" id="PRU00703"/>
    </source>
</evidence>
<accession>A0A4Y8Q2C1</accession>
<feature type="domain" description="CBS" evidence="3">
    <location>
        <begin position="7"/>
        <end position="63"/>
    </location>
</feature>
<dbReference type="InterPro" id="IPR000644">
    <property type="entry name" value="CBS_dom"/>
</dbReference>
<comment type="caution">
    <text evidence="4">The sequence shown here is derived from an EMBL/GenBank/DDBJ whole genome shotgun (WGS) entry which is preliminary data.</text>
</comment>
<dbReference type="PANTHER" id="PTHR43080:SF2">
    <property type="entry name" value="CBS DOMAIN-CONTAINING PROTEIN"/>
    <property type="match status" value="1"/>
</dbReference>
<reference evidence="4 5" key="1">
    <citation type="submission" date="2017-03" db="EMBL/GenBank/DDBJ databases">
        <title>Isolation of Levoglucosan Utilizing Bacteria.</title>
        <authorList>
            <person name="Arya A.S."/>
        </authorList>
    </citation>
    <scope>NUCLEOTIDE SEQUENCE [LARGE SCALE GENOMIC DNA]</scope>
    <source>
        <strain evidence="4 5">MEC069</strain>
    </source>
</reference>
<evidence type="ECO:0000259" key="3">
    <source>
        <dbReference type="PROSITE" id="PS51371"/>
    </source>
</evidence>
<organism evidence="4 5">
    <name type="scientific">Paenibacillus athensensis</name>
    <dbReference type="NCBI Taxonomy" id="1967502"/>
    <lineage>
        <taxon>Bacteria</taxon>
        <taxon>Bacillati</taxon>
        <taxon>Bacillota</taxon>
        <taxon>Bacilli</taxon>
        <taxon>Bacillales</taxon>
        <taxon>Paenibacillaceae</taxon>
        <taxon>Paenibacillus</taxon>
    </lineage>
</organism>
<protein>
    <recommendedName>
        <fullName evidence="3">CBS domain-containing protein</fullName>
    </recommendedName>
</protein>